<dbReference type="AlphaFoldDB" id="A0A4Z2EJR6"/>
<evidence type="ECO:0000256" key="1">
    <source>
        <dbReference type="SAM" id="MobiDB-lite"/>
    </source>
</evidence>
<protein>
    <submittedName>
        <fullName evidence="2">Uncharacterized protein</fullName>
    </submittedName>
</protein>
<comment type="caution">
    <text evidence="2">The sequence shown here is derived from an EMBL/GenBank/DDBJ whole genome shotgun (WGS) entry which is preliminary data.</text>
</comment>
<gene>
    <name evidence="2" type="ORF">EYF80_061031</name>
</gene>
<evidence type="ECO:0000313" key="3">
    <source>
        <dbReference type="Proteomes" id="UP000314294"/>
    </source>
</evidence>
<accession>A0A4Z2EJR6</accession>
<proteinExistence type="predicted"/>
<feature type="region of interest" description="Disordered" evidence="1">
    <location>
        <begin position="1"/>
        <end position="81"/>
    </location>
</feature>
<reference evidence="2 3" key="1">
    <citation type="submission" date="2019-03" db="EMBL/GenBank/DDBJ databases">
        <title>First draft genome of Liparis tanakae, snailfish: a comprehensive survey of snailfish specific genes.</title>
        <authorList>
            <person name="Kim W."/>
            <person name="Song I."/>
            <person name="Jeong J.-H."/>
            <person name="Kim D."/>
            <person name="Kim S."/>
            <person name="Ryu S."/>
            <person name="Song J.Y."/>
            <person name="Lee S.K."/>
        </authorList>
    </citation>
    <scope>NUCLEOTIDE SEQUENCE [LARGE SCALE GENOMIC DNA]</scope>
    <source>
        <tissue evidence="2">Muscle</tissue>
    </source>
</reference>
<sequence length="81" mass="8488">MGTAEDSNPHGRLPNNHPNRTHYGHAHGGHDPLNGGGGAPKRAQVGGQSPSGSLSQWRRPLSRRRSEVKAPVEASRSGGGH</sequence>
<evidence type="ECO:0000313" key="2">
    <source>
        <dbReference type="EMBL" id="TNN28820.1"/>
    </source>
</evidence>
<dbReference type="Proteomes" id="UP000314294">
    <property type="component" value="Unassembled WGS sequence"/>
</dbReference>
<name>A0A4Z2EJR6_9TELE</name>
<feature type="compositionally biased region" description="Polar residues" evidence="1">
    <location>
        <begin position="46"/>
        <end position="56"/>
    </location>
</feature>
<organism evidence="2 3">
    <name type="scientific">Liparis tanakae</name>
    <name type="common">Tanaka's snailfish</name>
    <dbReference type="NCBI Taxonomy" id="230148"/>
    <lineage>
        <taxon>Eukaryota</taxon>
        <taxon>Metazoa</taxon>
        <taxon>Chordata</taxon>
        <taxon>Craniata</taxon>
        <taxon>Vertebrata</taxon>
        <taxon>Euteleostomi</taxon>
        <taxon>Actinopterygii</taxon>
        <taxon>Neopterygii</taxon>
        <taxon>Teleostei</taxon>
        <taxon>Neoteleostei</taxon>
        <taxon>Acanthomorphata</taxon>
        <taxon>Eupercaria</taxon>
        <taxon>Perciformes</taxon>
        <taxon>Cottioidei</taxon>
        <taxon>Cottales</taxon>
        <taxon>Liparidae</taxon>
        <taxon>Liparis</taxon>
    </lineage>
</organism>
<keyword evidence="3" id="KW-1185">Reference proteome</keyword>
<dbReference type="EMBL" id="SRLO01006396">
    <property type="protein sequence ID" value="TNN28820.1"/>
    <property type="molecule type" value="Genomic_DNA"/>
</dbReference>